<dbReference type="RefSeq" id="XP_024583031.1">
    <property type="nucleotide sequence ID" value="XM_024717542.1"/>
</dbReference>
<sequence>MDTEDQVDSRAWIKGLFIENPNWVALQIHPIRRKSGKDDPRYRLGVKGSLISIIGNKKRYNYETIDWVATESKIRDIHYDGESNSIDEVGSMRDEENRTRILMRLEKKKRAAGDDLEYLDVKLKDRRLNDIHFVSKSTSTTSDNDQSRIKLLWILLSNKDLLISNGLMKSIVPVFKEKFKSDKSNLRQYVWINKSSIDVYGKESNLKHNSAIDKVDWQSTLSTFLSMVKSRGLELSMVGTPDVEMSIKQFQTADDDDREARHGIKSGLNEDRDENISIPDNDAKQILLDYYTQLANEHITIPFRMPPIVNSKTGIRPHTDYYFGQPTASRPFNIITIDDYNKKHKQVSGVALKGLMKNIQWMTTFTSLLDHFDELDAYLSNIDYEFPSNDKEAARVTAEKKLNEDRRNNLDHNLMVLNMAIIGTAQDIMRQSIGEYHDEDLQKLHDDAEASFQTYGEAQKRYEAAKLAVKGSNSKAARSALKATHSALIATKSVYQSKAKRYSDARPKLQGRGLRGAGVAPLEGVVRRGRTYNLNEIQGLATPSAYIYRQLGSKYIRLPDLDAKTLVLVQPNRRKCGPKCSISDSLQAMIKTLVYKQNIDQNDFDKLAIDDKKMFKEILAITHLQYHFHDKLEDPLQTLRAEYDKLKGELELGNDAPSIIKQLKSLTVDMYSNHLISDNEFRDIITRIL</sequence>
<protein>
    <submittedName>
        <fullName evidence="2">Uncharacterized protein</fullName>
    </submittedName>
</protein>
<keyword evidence="1" id="KW-0175">Coiled coil</keyword>
<dbReference type="EMBL" id="CCYD01002133">
    <property type="protein sequence ID" value="CEG46662.1"/>
    <property type="molecule type" value="Genomic_DNA"/>
</dbReference>
<dbReference type="EMBL" id="CCYD01000610">
    <property type="protein sequence ID" value="CEG41886.1"/>
    <property type="molecule type" value="Genomic_DNA"/>
</dbReference>
<dbReference type="AlphaFoldDB" id="A0A0P1AKU3"/>
<reference evidence="2" key="2">
    <citation type="submission" date="2014-09" db="EMBL/GenBank/DDBJ databases">
        <authorList>
            <person name="Magalhaes I.L.F."/>
            <person name="Oliveira U."/>
            <person name="Santos F.R."/>
            <person name="Vidigal T.H.D.A."/>
            <person name="Brescovit A.D."/>
            <person name="Santos A.J."/>
        </authorList>
    </citation>
    <scope>NUCLEOTIDE SEQUENCE [LARGE SCALE GENOMIC DNA]</scope>
</reference>
<name>A0A0P1AKU3_PLAHL</name>
<dbReference type="OrthoDB" id="128115at2759"/>
<accession>A0A0P1AKU3</accession>
<evidence type="ECO:0000313" key="2">
    <source>
        <dbReference type="EMBL" id="CEG41886.1"/>
    </source>
</evidence>
<evidence type="ECO:0000313" key="3">
    <source>
        <dbReference type="Proteomes" id="UP000054928"/>
    </source>
</evidence>
<dbReference type="RefSeq" id="XP_024578255.1">
    <property type="nucleotide sequence ID" value="XM_024727705.1"/>
</dbReference>
<organism evidence="2 3">
    <name type="scientific">Plasmopara halstedii</name>
    <name type="common">Downy mildew of sunflower</name>
    <dbReference type="NCBI Taxonomy" id="4781"/>
    <lineage>
        <taxon>Eukaryota</taxon>
        <taxon>Sar</taxon>
        <taxon>Stramenopiles</taxon>
        <taxon>Oomycota</taxon>
        <taxon>Peronosporomycetes</taxon>
        <taxon>Peronosporales</taxon>
        <taxon>Peronosporaceae</taxon>
        <taxon>Plasmopara</taxon>
    </lineage>
</organism>
<feature type="coiled-coil region" evidence="1">
    <location>
        <begin position="629"/>
        <end position="656"/>
    </location>
</feature>
<keyword evidence="3" id="KW-1185">Reference proteome</keyword>
<evidence type="ECO:0000256" key="1">
    <source>
        <dbReference type="SAM" id="Coils"/>
    </source>
</evidence>
<dbReference type="Proteomes" id="UP000054928">
    <property type="component" value="Unassembled WGS sequence"/>
</dbReference>
<dbReference type="GeneID" id="36398324"/>
<dbReference type="GeneID" id="36407255"/>
<reference evidence="3" key="1">
    <citation type="submission" date="2014-09" db="EMBL/GenBank/DDBJ databases">
        <authorList>
            <person name="Sharma Rahul"/>
            <person name="Thines Marco"/>
        </authorList>
    </citation>
    <scope>NUCLEOTIDE SEQUENCE [LARGE SCALE GENOMIC DNA]</scope>
</reference>
<proteinExistence type="predicted"/>